<proteinExistence type="inferred from homology"/>
<evidence type="ECO:0000313" key="8">
    <source>
        <dbReference type="Proteomes" id="UP000800038"/>
    </source>
</evidence>
<reference evidence="7" key="1">
    <citation type="journal article" date="2020" name="Stud. Mycol.">
        <title>101 Dothideomycetes genomes: a test case for predicting lifestyles and emergence of pathogens.</title>
        <authorList>
            <person name="Haridas S."/>
            <person name="Albert R."/>
            <person name="Binder M."/>
            <person name="Bloem J."/>
            <person name="Labutti K."/>
            <person name="Salamov A."/>
            <person name="Andreopoulos B."/>
            <person name="Baker S."/>
            <person name="Barry K."/>
            <person name="Bills G."/>
            <person name="Bluhm B."/>
            <person name="Cannon C."/>
            <person name="Castanera R."/>
            <person name="Culley D."/>
            <person name="Daum C."/>
            <person name="Ezra D."/>
            <person name="Gonzalez J."/>
            <person name="Henrissat B."/>
            <person name="Kuo A."/>
            <person name="Liang C."/>
            <person name="Lipzen A."/>
            <person name="Lutzoni F."/>
            <person name="Magnuson J."/>
            <person name="Mondo S."/>
            <person name="Nolan M."/>
            <person name="Ohm R."/>
            <person name="Pangilinan J."/>
            <person name="Park H.-J."/>
            <person name="Ramirez L."/>
            <person name="Alfaro M."/>
            <person name="Sun H."/>
            <person name="Tritt A."/>
            <person name="Yoshinaga Y."/>
            <person name="Zwiers L.-H."/>
            <person name="Turgeon B."/>
            <person name="Goodwin S."/>
            <person name="Spatafora J."/>
            <person name="Crous P."/>
            <person name="Grigoriev I."/>
        </authorList>
    </citation>
    <scope>NUCLEOTIDE SEQUENCE</scope>
    <source>
        <strain evidence="7">CBS 161.51</strain>
    </source>
</reference>
<keyword evidence="3" id="KW-0547">Nucleotide-binding</keyword>
<protein>
    <submittedName>
        <fullName evidence="7">Putative zinc-binding dehydrogenase family oxidoreductase</fullName>
    </submittedName>
</protein>
<dbReference type="Gene3D" id="3.40.50.720">
    <property type="entry name" value="NAD(P)-binding Rossmann-like Domain"/>
    <property type="match status" value="1"/>
</dbReference>
<dbReference type="SMART" id="SM00829">
    <property type="entry name" value="PKS_ER"/>
    <property type="match status" value="1"/>
</dbReference>
<dbReference type="AlphaFoldDB" id="A0A6A5SC96"/>
<evidence type="ECO:0000256" key="2">
    <source>
        <dbReference type="ARBA" id="ARBA00011245"/>
    </source>
</evidence>
<gene>
    <name evidence="7" type="ORF">EJ02DRAFT_505913</name>
</gene>
<dbReference type="OrthoDB" id="48317at2759"/>
<evidence type="ECO:0000259" key="6">
    <source>
        <dbReference type="SMART" id="SM00829"/>
    </source>
</evidence>
<comment type="similarity">
    <text evidence="1">Belongs to the zinc-containing alcohol dehydrogenase family.</text>
</comment>
<comment type="subunit">
    <text evidence="2">Monomer.</text>
</comment>
<feature type="domain" description="Enoyl reductase (ER)" evidence="6">
    <location>
        <begin position="26"/>
        <end position="368"/>
    </location>
</feature>
<dbReference type="Pfam" id="PF08240">
    <property type="entry name" value="ADH_N"/>
    <property type="match status" value="1"/>
</dbReference>
<organism evidence="7 8">
    <name type="scientific">Clathrospora elynae</name>
    <dbReference type="NCBI Taxonomy" id="706981"/>
    <lineage>
        <taxon>Eukaryota</taxon>
        <taxon>Fungi</taxon>
        <taxon>Dikarya</taxon>
        <taxon>Ascomycota</taxon>
        <taxon>Pezizomycotina</taxon>
        <taxon>Dothideomycetes</taxon>
        <taxon>Pleosporomycetidae</taxon>
        <taxon>Pleosporales</taxon>
        <taxon>Diademaceae</taxon>
        <taxon>Clathrospora</taxon>
    </lineage>
</organism>
<accession>A0A6A5SC96</accession>
<dbReference type="InterPro" id="IPR020843">
    <property type="entry name" value="ER"/>
</dbReference>
<dbReference type="InterPro" id="IPR036291">
    <property type="entry name" value="NAD(P)-bd_dom_sf"/>
</dbReference>
<dbReference type="InterPro" id="IPR013154">
    <property type="entry name" value="ADH-like_N"/>
</dbReference>
<dbReference type="PANTHER" id="PTHR45348">
    <property type="entry name" value="HYPOTHETICAL OXIDOREDUCTASE (EUROFUNG)"/>
    <property type="match status" value="1"/>
</dbReference>
<evidence type="ECO:0000256" key="4">
    <source>
        <dbReference type="ARBA" id="ARBA00022857"/>
    </source>
</evidence>
<dbReference type="CDD" id="cd08249">
    <property type="entry name" value="enoyl_reductase_like"/>
    <property type="match status" value="1"/>
</dbReference>
<dbReference type="Gene3D" id="3.90.180.10">
    <property type="entry name" value="Medium-chain alcohol dehydrogenases, catalytic domain"/>
    <property type="match status" value="1"/>
</dbReference>
<evidence type="ECO:0000313" key="7">
    <source>
        <dbReference type="EMBL" id="KAF1937572.1"/>
    </source>
</evidence>
<dbReference type="EMBL" id="ML976133">
    <property type="protein sequence ID" value="KAF1937572.1"/>
    <property type="molecule type" value="Genomic_DNA"/>
</dbReference>
<dbReference type="SUPFAM" id="SSF51735">
    <property type="entry name" value="NAD(P)-binding Rossmann-fold domains"/>
    <property type="match status" value="1"/>
</dbReference>
<dbReference type="GO" id="GO:0016651">
    <property type="term" value="F:oxidoreductase activity, acting on NAD(P)H"/>
    <property type="evidence" value="ECO:0007669"/>
    <property type="project" value="InterPro"/>
</dbReference>
<dbReference type="InterPro" id="IPR047122">
    <property type="entry name" value="Trans-enoyl_RdTase-like"/>
</dbReference>
<dbReference type="SUPFAM" id="SSF50129">
    <property type="entry name" value="GroES-like"/>
    <property type="match status" value="1"/>
</dbReference>
<evidence type="ECO:0000256" key="5">
    <source>
        <dbReference type="ARBA" id="ARBA00023002"/>
    </source>
</evidence>
<sequence>MKAQPVTWIPPNIPKTQRAVLQVENGVLQVFEDVPLPHIPADRMLVRVVAVALNPCDWKMPGQFPAKGVANGTDYAGIIVAIGPGVATLPSEPKWKIGDAVFGACHGANAIDPESGAFAQYLRSDPELLFKKPPNMSWENAAAWGASGIATLGLSLFWDGGMGLVGSPDEPAEEPEQVLVYAGSTSVGTLAIQLLKNYGHVPLTTCSPNNFALVKSYGAEKVWDYKSPTCGKEIRDYTNDELELVLDPMTESKTQRLCYQAMGRGGGQYIALEMWQDMNHTRNTIEPTFIMGSCIIGNDIPLGNGYGSVADPEKRKFGITYYREVQKLFDKNRLKPHPVHVIPGAWQGVLDGLELLKTRAVSAQKLVVFLGSV</sequence>
<name>A0A6A5SC96_9PLEO</name>
<evidence type="ECO:0000256" key="3">
    <source>
        <dbReference type="ARBA" id="ARBA00022741"/>
    </source>
</evidence>
<evidence type="ECO:0000256" key="1">
    <source>
        <dbReference type="ARBA" id="ARBA00008072"/>
    </source>
</evidence>
<dbReference type="GO" id="GO:0000166">
    <property type="term" value="F:nucleotide binding"/>
    <property type="evidence" value="ECO:0007669"/>
    <property type="project" value="UniProtKB-KW"/>
</dbReference>
<keyword evidence="4" id="KW-0521">NADP</keyword>
<keyword evidence="8" id="KW-1185">Reference proteome</keyword>
<dbReference type="PANTHER" id="PTHR45348:SF1">
    <property type="entry name" value="TRANS-ENOYL REDUCTASE STHE"/>
    <property type="match status" value="1"/>
</dbReference>
<dbReference type="InterPro" id="IPR011032">
    <property type="entry name" value="GroES-like_sf"/>
</dbReference>
<keyword evidence="5" id="KW-0560">Oxidoreductase</keyword>
<dbReference type="Proteomes" id="UP000800038">
    <property type="component" value="Unassembled WGS sequence"/>
</dbReference>